<evidence type="ECO:0000313" key="5">
    <source>
        <dbReference type="Proteomes" id="UP000623958"/>
    </source>
</evidence>
<dbReference type="InterPro" id="IPR034660">
    <property type="entry name" value="DinB/YfiT-like"/>
</dbReference>
<comment type="caution">
    <text evidence="4">The sequence shown here is derived from an EMBL/GenBank/DDBJ whole genome shotgun (WGS) entry which is preliminary data.</text>
</comment>
<keyword evidence="2 3" id="KW-0479">Metal-binding</keyword>
<accession>A0A919FBA4</accession>
<dbReference type="Proteomes" id="UP000623958">
    <property type="component" value="Unassembled WGS sequence"/>
</dbReference>
<feature type="binding site" evidence="3">
    <location>
        <position position="40"/>
    </location>
    <ligand>
        <name>a divalent metal cation</name>
        <dbReference type="ChEBI" id="CHEBI:60240"/>
    </ligand>
</feature>
<evidence type="ECO:0000256" key="2">
    <source>
        <dbReference type="ARBA" id="ARBA00022723"/>
    </source>
</evidence>
<dbReference type="Pfam" id="PF05163">
    <property type="entry name" value="DinB"/>
    <property type="match status" value="1"/>
</dbReference>
<dbReference type="PANTHER" id="PTHR37302">
    <property type="entry name" value="SLR1116 PROTEIN"/>
    <property type="match status" value="1"/>
</dbReference>
<feature type="binding site" evidence="3">
    <location>
        <position position="128"/>
    </location>
    <ligand>
        <name>a divalent metal cation</name>
        <dbReference type="ChEBI" id="CHEBI:60240"/>
    </ligand>
</feature>
<dbReference type="Gene3D" id="1.20.120.450">
    <property type="entry name" value="dinb family like domain"/>
    <property type="match status" value="1"/>
</dbReference>
<dbReference type="AlphaFoldDB" id="A0A919FBA4"/>
<comment type="similarity">
    <text evidence="1">Belongs to the DinB family.</text>
</comment>
<dbReference type="PANTHER" id="PTHR37302:SF1">
    <property type="entry name" value="PROTEIN DINB"/>
    <property type="match status" value="1"/>
</dbReference>
<proteinExistence type="inferred from homology"/>
<dbReference type="EMBL" id="BNBA01000040">
    <property type="protein sequence ID" value="GHH59823.1"/>
    <property type="molecule type" value="Genomic_DNA"/>
</dbReference>
<evidence type="ECO:0000256" key="3">
    <source>
        <dbReference type="PIRSR" id="PIRSR607837-1"/>
    </source>
</evidence>
<dbReference type="SUPFAM" id="SSF109854">
    <property type="entry name" value="DinB/YfiT-like putative metalloenzymes"/>
    <property type="match status" value="1"/>
</dbReference>
<keyword evidence="5" id="KW-1185">Reference proteome</keyword>
<sequence>MERQFAYKAWANAETLDALARIDASRYPEQRKLAIRLVNHTHVVDRIFAAHLSGARHGFQDTNTPETPTVERLREQVAESDAWYRDYVGRLDRQSLHESIAFIFTDGDSGTMTREEILFHVLAHGAYHRGNVGMVLAECGIDRPRDSFTRFLHATEPGRRRARD</sequence>
<dbReference type="RefSeq" id="WP_434029961.1">
    <property type="nucleotide sequence ID" value="NZ_BNBA01000040.1"/>
</dbReference>
<protein>
    <submittedName>
        <fullName evidence="4">DNA damage-inducible protein DinB</fullName>
    </submittedName>
</protein>
<gene>
    <name evidence="4" type="ORF">GCM10009090_34400</name>
</gene>
<name>A0A919FBA4_9XANT</name>
<feature type="binding site" evidence="3">
    <location>
        <position position="124"/>
    </location>
    <ligand>
        <name>a divalent metal cation</name>
        <dbReference type="ChEBI" id="CHEBI:60240"/>
    </ligand>
</feature>
<reference evidence="4" key="1">
    <citation type="journal article" date="2014" name="Int. J. Syst. Evol. Microbiol.">
        <title>Complete genome sequence of Corynebacterium casei LMG S-19264T (=DSM 44701T), isolated from a smear-ripened cheese.</title>
        <authorList>
            <consortium name="US DOE Joint Genome Institute (JGI-PGF)"/>
            <person name="Walter F."/>
            <person name="Albersmeier A."/>
            <person name="Kalinowski J."/>
            <person name="Ruckert C."/>
        </authorList>
    </citation>
    <scope>NUCLEOTIDE SEQUENCE</scope>
    <source>
        <strain evidence="4">JCM 13306</strain>
    </source>
</reference>
<organism evidence="4 5">
    <name type="scientific">Xanthomonas boreopolis</name>
    <dbReference type="NCBI Taxonomy" id="86183"/>
    <lineage>
        <taxon>Bacteria</taxon>
        <taxon>Pseudomonadati</taxon>
        <taxon>Pseudomonadota</taxon>
        <taxon>Gammaproteobacteria</taxon>
        <taxon>Lysobacterales</taxon>
        <taxon>Lysobacteraceae</taxon>
        <taxon>Xanthomonas</taxon>
    </lineage>
</organism>
<evidence type="ECO:0000256" key="1">
    <source>
        <dbReference type="ARBA" id="ARBA00008635"/>
    </source>
</evidence>
<dbReference type="GO" id="GO:0046872">
    <property type="term" value="F:metal ion binding"/>
    <property type="evidence" value="ECO:0007669"/>
    <property type="project" value="UniProtKB-KW"/>
</dbReference>
<reference evidence="4" key="2">
    <citation type="submission" date="2020-09" db="EMBL/GenBank/DDBJ databases">
        <authorList>
            <person name="Sun Q."/>
            <person name="Ohkuma M."/>
        </authorList>
    </citation>
    <scope>NUCLEOTIDE SEQUENCE</scope>
    <source>
        <strain evidence="4">JCM 13306</strain>
    </source>
</reference>
<dbReference type="InterPro" id="IPR007837">
    <property type="entry name" value="DinB"/>
</dbReference>
<evidence type="ECO:0000313" key="4">
    <source>
        <dbReference type="EMBL" id="GHH59823.1"/>
    </source>
</evidence>